<dbReference type="InterPro" id="IPR046960">
    <property type="entry name" value="PPR_At4g14850-like_plant"/>
</dbReference>
<evidence type="ECO:0000313" key="5">
    <source>
        <dbReference type="Proteomes" id="UP000734854"/>
    </source>
</evidence>
<dbReference type="PANTHER" id="PTHR47926">
    <property type="entry name" value="PENTATRICOPEPTIDE REPEAT-CONTAINING PROTEIN"/>
    <property type="match status" value="1"/>
</dbReference>
<dbReference type="NCBIfam" id="TIGR00756">
    <property type="entry name" value="PPR"/>
    <property type="match status" value="2"/>
</dbReference>
<dbReference type="Proteomes" id="UP000734854">
    <property type="component" value="Unassembled WGS sequence"/>
</dbReference>
<dbReference type="Pfam" id="PF13041">
    <property type="entry name" value="PPR_2"/>
    <property type="match status" value="2"/>
</dbReference>
<feature type="compositionally biased region" description="Polar residues" evidence="3">
    <location>
        <begin position="107"/>
        <end position="127"/>
    </location>
</feature>
<comment type="caution">
    <text evidence="4">The sequence shown here is derived from an EMBL/GenBank/DDBJ whole genome shotgun (WGS) entry which is preliminary data.</text>
</comment>
<dbReference type="Gene3D" id="1.25.40.10">
    <property type="entry name" value="Tetratricopeptide repeat domain"/>
    <property type="match status" value="2"/>
</dbReference>
<dbReference type="PANTHER" id="PTHR47926:SF520">
    <property type="entry name" value="DYW DOMAIN-CONTAINING PROTEIN"/>
    <property type="match status" value="1"/>
</dbReference>
<evidence type="ECO:0000256" key="2">
    <source>
        <dbReference type="PROSITE-ProRule" id="PRU00708"/>
    </source>
</evidence>
<evidence type="ECO:0000256" key="3">
    <source>
        <dbReference type="SAM" id="MobiDB-lite"/>
    </source>
</evidence>
<feature type="compositionally biased region" description="Low complexity" evidence="3">
    <location>
        <begin position="134"/>
        <end position="146"/>
    </location>
</feature>
<dbReference type="FunFam" id="1.25.40.10:FF:000158">
    <property type="entry name" value="pentatricopeptide repeat-containing protein At2g33680"/>
    <property type="match status" value="1"/>
</dbReference>
<feature type="repeat" description="PPR" evidence="2">
    <location>
        <begin position="195"/>
        <end position="229"/>
    </location>
</feature>
<keyword evidence="5" id="KW-1185">Reference proteome</keyword>
<accession>A0A8J5C2R5</accession>
<keyword evidence="1" id="KW-0677">Repeat</keyword>
<dbReference type="EMBL" id="JACMSC010000021">
    <property type="protein sequence ID" value="KAG6471050.1"/>
    <property type="molecule type" value="Genomic_DNA"/>
</dbReference>
<evidence type="ECO:0000256" key="1">
    <source>
        <dbReference type="ARBA" id="ARBA00022737"/>
    </source>
</evidence>
<dbReference type="InterPro" id="IPR002885">
    <property type="entry name" value="PPR_rpt"/>
</dbReference>
<feature type="region of interest" description="Disordered" evidence="3">
    <location>
        <begin position="102"/>
        <end position="153"/>
    </location>
</feature>
<evidence type="ECO:0008006" key="6">
    <source>
        <dbReference type="Google" id="ProtNLM"/>
    </source>
</evidence>
<dbReference type="AlphaFoldDB" id="A0A8J5C2R5"/>
<dbReference type="PROSITE" id="PS51375">
    <property type="entry name" value="PPR"/>
    <property type="match status" value="2"/>
</dbReference>
<gene>
    <name evidence="4" type="ORF">ZIOFF_072143</name>
</gene>
<dbReference type="GO" id="GO:0009451">
    <property type="term" value="P:RNA modification"/>
    <property type="evidence" value="ECO:0007669"/>
    <property type="project" value="InterPro"/>
</dbReference>
<proteinExistence type="predicted"/>
<organism evidence="4 5">
    <name type="scientific">Zingiber officinale</name>
    <name type="common">Ginger</name>
    <name type="synonym">Amomum zingiber</name>
    <dbReference type="NCBI Taxonomy" id="94328"/>
    <lineage>
        <taxon>Eukaryota</taxon>
        <taxon>Viridiplantae</taxon>
        <taxon>Streptophyta</taxon>
        <taxon>Embryophyta</taxon>
        <taxon>Tracheophyta</taxon>
        <taxon>Spermatophyta</taxon>
        <taxon>Magnoliopsida</taxon>
        <taxon>Liliopsida</taxon>
        <taxon>Zingiberales</taxon>
        <taxon>Zingiberaceae</taxon>
        <taxon>Zingiber</taxon>
    </lineage>
</organism>
<sequence length="452" mass="49807">MSSIQLLSTDHHRPKVNLKSLLSLLPPPSPSSPSSTVEAPPPQVSLKSILSLLHRCSTSPTLLPQLHAQILKFVYSHHPFLLTRLVHTYLSASLLSARKPSPLPSPTLRSCSCRTIPSSLSRPATATTHRRPKSTPSPSSPSSIAAAPPPTPRQILKSAHSHHPFLLTRLAHTYLSASLLPAAQTILNSFPNPPPLFLWSEAIKAYSRNGRFRSAIDVFHRMLSLGVCPNEFTFTFVLPACAGARDADEGRRIHEDVLSMSRMGSMRKQFPYSTKCINLEWNLMRMVGVLQACSHLGTLQRGKWIHEQVLQANMDINIHLGAALITTYARCASINDARRMLDGMPERNLICWTAIIFGYGMHGLAKDAEVLFNEMVACGVKPDGVAFVGLLTGFSHKTMVEKGREYFGRMVGEYEIKPTLEHLSCMVDMLAIAVRLDEGNMDMKHDAGVASN</sequence>
<reference evidence="4 5" key="1">
    <citation type="submission" date="2020-08" db="EMBL/GenBank/DDBJ databases">
        <title>Plant Genome Project.</title>
        <authorList>
            <person name="Zhang R.-G."/>
        </authorList>
    </citation>
    <scope>NUCLEOTIDE SEQUENCE [LARGE SCALE GENOMIC DNA]</scope>
    <source>
        <tissue evidence="4">Rhizome</tissue>
    </source>
</reference>
<dbReference type="InterPro" id="IPR011990">
    <property type="entry name" value="TPR-like_helical_dom_sf"/>
</dbReference>
<name>A0A8J5C2R5_ZINOF</name>
<dbReference type="GO" id="GO:0099402">
    <property type="term" value="P:plant organ development"/>
    <property type="evidence" value="ECO:0007669"/>
    <property type="project" value="UniProtKB-ARBA"/>
</dbReference>
<feature type="repeat" description="PPR" evidence="2">
    <location>
        <begin position="348"/>
        <end position="382"/>
    </location>
</feature>
<protein>
    <recommendedName>
        <fullName evidence="6">Pentatricopeptide repeat-containing protein</fullName>
    </recommendedName>
</protein>
<dbReference type="GO" id="GO:0003723">
    <property type="term" value="F:RNA binding"/>
    <property type="evidence" value="ECO:0007669"/>
    <property type="project" value="InterPro"/>
</dbReference>
<evidence type="ECO:0000313" key="4">
    <source>
        <dbReference type="EMBL" id="KAG6471050.1"/>
    </source>
</evidence>